<proteinExistence type="predicted"/>
<evidence type="ECO:0000259" key="5">
    <source>
        <dbReference type="PROSITE" id="PS50977"/>
    </source>
</evidence>
<comment type="caution">
    <text evidence="6">The sequence shown here is derived from an EMBL/GenBank/DDBJ whole genome shotgun (WGS) entry which is preliminary data.</text>
</comment>
<dbReference type="GO" id="GO:0003677">
    <property type="term" value="F:DNA binding"/>
    <property type="evidence" value="ECO:0007669"/>
    <property type="project" value="UniProtKB-UniRule"/>
</dbReference>
<evidence type="ECO:0000256" key="2">
    <source>
        <dbReference type="ARBA" id="ARBA00023125"/>
    </source>
</evidence>
<dbReference type="Proteomes" id="UP000196531">
    <property type="component" value="Unassembled WGS sequence"/>
</dbReference>
<feature type="domain" description="HTH tetR-type" evidence="5">
    <location>
        <begin position="1"/>
        <end position="59"/>
    </location>
</feature>
<dbReference type="PANTHER" id="PTHR47506">
    <property type="entry name" value="TRANSCRIPTIONAL REGULATORY PROTEIN"/>
    <property type="match status" value="1"/>
</dbReference>
<dbReference type="PANTHER" id="PTHR47506:SF6">
    <property type="entry name" value="HTH-TYPE TRANSCRIPTIONAL REPRESSOR NEMR"/>
    <property type="match status" value="1"/>
</dbReference>
<evidence type="ECO:0000256" key="1">
    <source>
        <dbReference type="ARBA" id="ARBA00023015"/>
    </source>
</evidence>
<evidence type="ECO:0000313" key="7">
    <source>
        <dbReference type="Proteomes" id="UP000196531"/>
    </source>
</evidence>
<reference evidence="7" key="1">
    <citation type="journal article" date="2017" name="Proc. Natl. Acad. Sci. U.S.A.">
        <title>Simulation of Deepwater Horizon oil plume reveals substrate specialization within a complex community of hydrocarbon-degraders.</title>
        <authorList>
            <person name="Hu P."/>
            <person name="Dubinsky E.A."/>
            <person name="Probst A.J."/>
            <person name="Wang J."/>
            <person name="Sieber C.M.K."/>
            <person name="Tom L.M."/>
            <person name="Gardinali P."/>
            <person name="Banfield J.F."/>
            <person name="Atlas R.M."/>
            <person name="Andersen G.L."/>
        </authorList>
    </citation>
    <scope>NUCLEOTIDE SEQUENCE [LARGE SCALE GENOMIC DNA]</scope>
</reference>
<dbReference type="SUPFAM" id="SSF48498">
    <property type="entry name" value="Tetracyclin repressor-like, C-terminal domain"/>
    <property type="match status" value="1"/>
</dbReference>
<dbReference type="AlphaFoldDB" id="A0A1Y5FBK3"/>
<dbReference type="PRINTS" id="PR00455">
    <property type="entry name" value="HTHTETR"/>
</dbReference>
<evidence type="ECO:0000256" key="4">
    <source>
        <dbReference type="PROSITE-ProRule" id="PRU00335"/>
    </source>
</evidence>
<protein>
    <recommendedName>
        <fullName evidence="5">HTH tetR-type domain-containing protein</fullName>
    </recommendedName>
</protein>
<gene>
    <name evidence="6" type="ORF">A9Q84_00810</name>
</gene>
<dbReference type="InterPro" id="IPR036271">
    <property type="entry name" value="Tet_transcr_reg_TetR-rel_C_sf"/>
</dbReference>
<keyword evidence="1" id="KW-0805">Transcription regulation</keyword>
<keyword evidence="2 4" id="KW-0238">DNA-binding</keyword>
<keyword evidence="3" id="KW-0804">Transcription</keyword>
<dbReference type="InterPro" id="IPR001647">
    <property type="entry name" value="HTH_TetR"/>
</dbReference>
<dbReference type="Pfam" id="PF00440">
    <property type="entry name" value="TetR_N"/>
    <property type="match status" value="1"/>
</dbReference>
<feature type="DNA-binding region" description="H-T-H motif" evidence="4">
    <location>
        <begin position="22"/>
        <end position="41"/>
    </location>
</feature>
<name>A0A1Y5FBK3_9BACT</name>
<dbReference type="SUPFAM" id="SSF46689">
    <property type="entry name" value="Homeodomain-like"/>
    <property type="match status" value="1"/>
</dbReference>
<dbReference type="EMBL" id="MAAO01000002">
    <property type="protein sequence ID" value="OUR99592.1"/>
    <property type="molecule type" value="Genomic_DNA"/>
</dbReference>
<evidence type="ECO:0000313" key="6">
    <source>
        <dbReference type="EMBL" id="OUR99592.1"/>
    </source>
</evidence>
<organism evidence="6 7">
    <name type="scientific">Halobacteriovorax marinus</name>
    <dbReference type="NCBI Taxonomy" id="97084"/>
    <lineage>
        <taxon>Bacteria</taxon>
        <taxon>Pseudomonadati</taxon>
        <taxon>Bdellovibrionota</taxon>
        <taxon>Bacteriovoracia</taxon>
        <taxon>Bacteriovoracales</taxon>
        <taxon>Halobacteriovoraceae</taxon>
        <taxon>Halobacteriovorax</taxon>
    </lineage>
</organism>
<accession>A0A1Y5FBK3</accession>
<dbReference type="Gene3D" id="1.10.357.10">
    <property type="entry name" value="Tetracycline Repressor, domain 2"/>
    <property type="match status" value="1"/>
</dbReference>
<dbReference type="InterPro" id="IPR009057">
    <property type="entry name" value="Homeodomain-like_sf"/>
</dbReference>
<evidence type="ECO:0000256" key="3">
    <source>
        <dbReference type="ARBA" id="ARBA00023163"/>
    </source>
</evidence>
<dbReference type="PROSITE" id="PS50977">
    <property type="entry name" value="HTH_TETR_2"/>
    <property type="match status" value="1"/>
</dbReference>
<sequence>MRNEILLTAEKQMMTGGFENLNFGTIAKELGTTRANLHYHFKNKESLAIEVTNNYGQTQFKNFSALAEGYKGNFFGFIQGVEDNFWLQAEALGTTSICVCTQMATQNSLPENLQGLACSFYRKFEELFQSTIQDAIDNGEIRSDLNALREARRSHTIMLGVMTCGQHIGNVAQAKNELSGLLKEWAEGLK</sequence>